<evidence type="ECO:0000256" key="5">
    <source>
        <dbReference type="ARBA" id="ARBA00022741"/>
    </source>
</evidence>
<dbReference type="OrthoDB" id="9802264at2"/>
<keyword evidence="5" id="KW-0547">Nucleotide-binding</keyword>
<evidence type="ECO:0000313" key="9">
    <source>
        <dbReference type="EMBL" id="AWB22891.1"/>
    </source>
</evidence>
<evidence type="ECO:0000256" key="4">
    <source>
        <dbReference type="ARBA" id="ARBA00022475"/>
    </source>
</evidence>
<keyword evidence="6 9" id="KW-0067">ATP-binding</keyword>
<evidence type="ECO:0000256" key="6">
    <source>
        <dbReference type="ARBA" id="ARBA00022840"/>
    </source>
</evidence>
<dbReference type="GO" id="GO:0005524">
    <property type="term" value="F:ATP binding"/>
    <property type="evidence" value="ECO:0007669"/>
    <property type="project" value="UniProtKB-KW"/>
</dbReference>
<dbReference type="InterPro" id="IPR003439">
    <property type="entry name" value="ABC_transporter-like_ATP-bd"/>
</dbReference>
<dbReference type="Pfam" id="PF08352">
    <property type="entry name" value="oligo_HPY"/>
    <property type="match status" value="1"/>
</dbReference>
<reference evidence="9 10" key="1">
    <citation type="submission" date="2018-04" db="EMBL/GenBank/DDBJ databases">
        <title>Methylobacterium sp. PR1016A genome.</title>
        <authorList>
            <person name="Park W."/>
        </authorList>
    </citation>
    <scope>NUCLEOTIDE SEQUENCE [LARGE SCALE GENOMIC DNA]</scope>
    <source>
        <strain evidence="9 10">PR1016A</strain>
    </source>
</reference>
<dbReference type="InterPro" id="IPR027417">
    <property type="entry name" value="P-loop_NTPase"/>
</dbReference>
<keyword evidence="3" id="KW-0813">Transport</keyword>
<organism evidence="9 10">
    <name type="scientific">Methylobacterium currus</name>
    <dbReference type="NCBI Taxonomy" id="2051553"/>
    <lineage>
        <taxon>Bacteria</taxon>
        <taxon>Pseudomonadati</taxon>
        <taxon>Pseudomonadota</taxon>
        <taxon>Alphaproteobacteria</taxon>
        <taxon>Hyphomicrobiales</taxon>
        <taxon>Methylobacteriaceae</taxon>
        <taxon>Methylobacterium</taxon>
    </lineage>
</organism>
<protein>
    <submittedName>
        <fullName evidence="9">ABC transporter ATP-binding protein</fullName>
    </submittedName>
</protein>
<gene>
    <name evidence="9" type="ORF">DA075_19920</name>
</gene>
<evidence type="ECO:0000259" key="8">
    <source>
        <dbReference type="PROSITE" id="PS50893"/>
    </source>
</evidence>
<dbReference type="Proteomes" id="UP000244755">
    <property type="component" value="Chromosome 1"/>
</dbReference>
<name>A0A2R4WMW7_9HYPH</name>
<dbReference type="PANTHER" id="PTHR43297:SF2">
    <property type="entry name" value="DIPEPTIDE TRANSPORT ATP-BINDING PROTEIN DPPD"/>
    <property type="match status" value="1"/>
</dbReference>
<dbReference type="KEGG" id="mee:DA075_19920"/>
<dbReference type="GO" id="GO:0005886">
    <property type="term" value="C:plasma membrane"/>
    <property type="evidence" value="ECO:0007669"/>
    <property type="project" value="UniProtKB-SubCell"/>
</dbReference>
<evidence type="ECO:0000313" key="10">
    <source>
        <dbReference type="Proteomes" id="UP000244755"/>
    </source>
</evidence>
<dbReference type="PANTHER" id="PTHR43297">
    <property type="entry name" value="OLIGOPEPTIDE TRANSPORT ATP-BINDING PROTEIN APPD"/>
    <property type="match status" value="1"/>
</dbReference>
<evidence type="ECO:0000256" key="3">
    <source>
        <dbReference type="ARBA" id="ARBA00022448"/>
    </source>
</evidence>
<sequence>MNPGSMSLLSLRGLTVRYPQAGVTALDGLDLELARGETLALVGESGSGKSQVALAVMGLLPPQARVSGSVRFDGTELTGLRRPALDRVRGARIGLVFQEPMTALDPLFTIGHQIALALRAHRRMGRRQATARVRELLGLVGLRDAGSRLSAYPHELSGGERQRVMIAMALACEPDLLIADEPTTALDVTVQAQILALLADLKARLGLALLFITHDLRLVRRIAERTAVLRDGRLVEAGPTEDLFRAPQAPETRDLLAAEPAGRKAPVPESAPVVLEARGVSVAYPGRRHFLRAEAPRLAVAGIDLTLRAGQTLGVVGESGSGKSSLGRALIRLEPAAHGLVRFEDRDLTALDRAALRPLRRGFQPVFQDPMGSLSPRLTAGEIVTEGLRVHAPHLSASERDARAAEGFREVRLDPAWRHRFPHAFSGGQRQRIAIARALALRPRLVVLDEPTSALDRTVQRDIVALLRELQASHGLAYLFISHDLAVVRALADTVLVLRHGREVERGPTSAVLERPREAYTRALVAAAGLDGGLAQA</sequence>
<dbReference type="GO" id="GO:0055085">
    <property type="term" value="P:transmembrane transport"/>
    <property type="evidence" value="ECO:0007669"/>
    <property type="project" value="UniProtKB-ARBA"/>
</dbReference>
<dbReference type="GO" id="GO:0016887">
    <property type="term" value="F:ATP hydrolysis activity"/>
    <property type="evidence" value="ECO:0007669"/>
    <property type="project" value="InterPro"/>
</dbReference>
<dbReference type="NCBIfam" id="NF007739">
    <property type="entry name" value="PRK10419.1"/>
    <property type="match status" value="2"/>
</dbReference>
<comment type="similarity">
    <text evidence="2">Belongs to the ABC transporter superfamily.</text>
</comment>
<accession>A0A2R4WMW7</accession>
<dbReference type="NCBIfam" id="NF008453">
    <property type="entry name" value="PRK11308.1"/>
    <property type="match status" value="2"/>
</dbReference>
<dbReference type="SMART" id="SM00382">
    <property type="entry name" value="AAA"/>
    <property type="match status" value="2"/>
</dbReference>
<dbReference type="CDD" id="cd03257">
    <property type="entry name" value="ABC_NikE_OppD_transporters"/>
    <property type="match status" value="2"/>
</dbReference>
<dbReference type="FunFam" id="3.40.50.300:FF:000016">
    <property type="entry name" value="Oligopeptide ABC transporter ATP-binding component"/>
    <property type="match status" value="1"/>
</dbReference>
<dbReference type="GO" id="GO:0015833">
    <property type="term" value="P:peptide transport"/>
    <property type="evidence" value="ECO:0007669"/>
    <property type="project" value="InterPro"/>
</dbReference>
<dbReference type="Gene3D" id="3.40.50.300">
    <property type="entry name" value="P-loop containing nucleotide triphosphate hydrolases"/>
    <property type="match status" value="2"/>
</dbReference>
<dbReference type="AlphaFoldDB" id="A0A2R4WMW7"/>
<feature type="domain" description="ABC transporter" evidence="8">
    <location>
        <begin position="275"/>
        <end position="525"/>
    </location>
</feature>
<evidence type="ECO:0000256" key="1">
    <source>
        <dbReference type="ARBA" id="ARBA00004417"/>
    </source>
</evidence>
<comment type="subcellular location">
    <subcellularLocation>
        <location evidence="1">Cell inner membrane</location>
        <topology evidence="1">Peripheral membrane protein</topology>
    </subcellularLocation>
</comment>
<feature type="domain" description="ABC transporter" evidence="8">
    <location>
        <begin position="11"/>
        <end position="256"/>
    </location>
</feature>
<dbReference type="InterPro" id="IPR013563">
    <property type="entry name" value="Oligopep_ABC_C"/>
</dbReference>
<evidence type="ECO:0000256" key="2">
    <source>
        <dbReference type="ARBA" id="ARBA00005417"/>
    </source>
</evidence>
<evidence type="ECO:0000256" key="7">
    <source>
        <dbReference type="ARBA" id="ARBA00023136"/>
    </source>
</evidence>
<dbReference type="PROSITE" id="PS50893">
    <property type="entry name" value="ABC_TRANSPORTER_2"/>
    <property type="match status" value="2"/>
</dbReference>
<dbReference type="Pfam" id="PF00005">
    <property type="entry name" value="ABC_tran"/>
    <property type="match status" value="2"/>
</dbReference>
<dbReference type="SUPFAM" id="SSF52540">
    <property type="entry name" value="P-loop containing nucleoside triphosphate hydrolases"/>
    <property type="match status" value="2"/>
</dbReference>
<keyword evidence="7" id="KW-0472">Membrane</keyword>
<dbReference type="InterPro" id="IPR050388">
    <property type="entry name" value="ABC_Ni/Peptide_Import"/>
</dbReference>
<dbReference type="InterPro" id="IPR017871">
    <property type="entry name" value="ABC_transporter-like_CS"/>
</dbReference>
<dbReference type="InterPro" id="IPR003593">
    <property type="entry name" value="AAA+_ATPase"/>
</dbReference>
<proteinExistence type="inferred from homology"/>
<keyword evidence="4" id="KW-1003">Cell membrane</keyword>
<dbReference type="PROSITE" id="PS00211">
    <property type="entry name" value="ABC_TRANSPORTER_1"/>
    <property type="match status" value="2"/>
</dbReference>
<dbReference type="EMBL" id="CP028843">
    <property type="protein sequence ID" value="AWB22891.1"/>
    <property type="molecule type" value="Genomic_DNA"/>
</dbReference>
<keyword evidence="10" id="KW-1185">Reference proteome</keyword>